<dbReference type="InterPro" id="IPR019151">
    <property type="entry name" value="Proteasome_assmbl_chaperone_2"/>
</dbReference>
<dbReference type="Gene3D" id="3.40.50.10900">
    <property type="entry name" value="PAC-like subunit"/>
    <property type="match status" value="1"/>
</dbReference>
<dbReference type="KEGG" id="aji:C0Z10_06035"/>
<evidence type="ECO:0000313" key="3">
    <source>
        <dbReference type="EMBL" id="AZZ39377.1"/>
    </source>
</evidence>
<accession>A0A3Q9UK55</accession>
<proteinExistence type="predicted"/>
<dbReference type="Gene3D" id="1.10.287.100">
    <property type="match status" value="1"/>
</dbReference>
<feature type="region of interest" description="Disordered" evidence="2">
    <location>
        <begin position="296"/>
        <end position="374"/>
    </location>
</feature>
<feature type="coiled-coil region" evidence="1">
    <location>
        <begin position="241"/>
        <end position="268"/>
    </location>
</feature>
<reference evidence="4" key="1">
    <citation type="submission" date="2017-12" db="EMBL/GenBank/DDBJ databases">
        <title>Whole genome sequencing of Acidipropionibacterium jensenii strains JS279 and JS280.</title>
        <authorList>
            <person name="Deptula P."/>
            <person name="Laine P."/>
            <person name="Smolander O.-P."/>
            <person name="Paulin L."/>
            <person name="Auvinen P."/>
            <person name="Varmanen P."/>
        </authorList>
    </citation>
    <scope>NUCLEOTIDE SEQUENCE [LARGE SCALE GENOMIC DNA]</scope>
    <source>
        <strain evidence="4">JS280</strain>
    </source>
</reference>
<organism evidence="3 4">
    <name type="scientific">Acidipropionibacterium jensenii</name>
    <dbReference type="NCBI Taxonomy" id="1749"/>
    <lineage>
        <taxon>Bacteria</taxon>
        <taxon>Bacillati</taxon>
        <taxon>Actinomycetota</taxon>
        <taxon>Actinomycetes</taxon>
        <taxon>Propionibacteriales</taxon>
        <taxon>Propionibacteriaceae</taxon>
        <taxon>Acidipropionibacterium</taxon>
    </lineage>
</organism>
<feature type="compositionally biased region" description="Basic and acidic residues" evidence="2">
    <location>
        <begin position="327"/>
        <end position="339"/>
    </location>
</feature>
<sequence length="374" mass="40986">MSDEDELFSWSPDVDPSALDVSTLIMTLGAFIDAGHAQHLLRQSLLSELAHRPLGQFSLDEILDHRDSRPPIIFDENHFEGYETPTITLHEVTDELEQHFLLLDGPEPALRWEGMARAIERIIRQTDVRLSIVTQSIPMAAPHTRPVQVTRWASRPELILGEESPFGKIQMPASFPAMLSQRLAEHDHDVLGLAAHVPHYLSDLDYPDAARGLLDAIRKTTGLALPSHALAMAAGVVRAQISNQVDNSEELSAMVHNLEEQYDSQNGQREIESKHVVLPSADDIGAEAEAFLRAMDTDSDSPSETEDAEGTGDAGNAETTEGTAQRGEVETPEDRHDDEPSTGAGPSAEASGQDEGPDDEGPYRPRHGDDSWHS</sequence>
<keyword evidence="1" id="KW-0175">Coiled coil</keyword>
<feature type="compositionally biased region" description="Acidic residues" evidence="2">
    <location>
        <begin position="297"/>
        <end position="310"/>
    </location>
</feature>
<evidence type="ECO:0000256" key="2">
    <source>
        <dbReference type="SAM" id="MobiDB-lite"/>
    </source>
</evidence>
<protein>
    <submittedName>
        <fullName evidence="3">PAC2 family protein</fullName>
    </submittedName>
</protein>
<gene>
    <name evidence="3" type="ORF">C0Z10_06035</name>
</gene>
<dbReference type="Pfam" id="PF09754">
    <property type="entry name" value="PAC2"/>
    <property type="match status" value="1"/>
</dbReference>
<dbReference type="EMBL" id="CP025570">
    <property type="protein sequence ID" value="AZZ39377.1"/>
    <property type="molecule type" value="Genomic_DNA"/>
</dbReference>
<evidence type="ECO:0000313" key="4">
    <source>
        <dbReference type="Proteomes" id="UP000285875"/>
    </source>
</evidence>
<dbReference type="SUPFAM" id="SSF159659">
    <property type="entry name" value="Cgl1923-like"/>
    <property type="match status" value="1"/>
</dbReference>
<dbReference type="InterPro" id="IPR038389">
    <property type="entry name" value="PSMG2_sf"/>
</dbReference>
<dbReference type="Proteomes" id="UP000285875">
    <property type="component" value="Chromosome"/>
</dbReference>
<name>A0A3Q9UK55_9ACTN</name>
<dbReference type="RefSeq" id="WP_097798776.1">
    <property type="nucleotide sequence ID" value="NZ_CP025570.1"/>
</dbReference>
<evidence type="ECO:0000256" key="1">
    <source>
        <dbReference type="SAM" id="Coils"/>
    </source>
</evidence>
<feature type="compositionally biased region" description="Basic and acidic residues" evidence="2">
    <location>
        <begin position="361"/>
        <end position="374"/>
    </location>
</feature>
<dbReference type="AlphaFoldDB" id="A0A3Q9UK55"/>